<keyword evidence="2" id="KW-1185">Reference proteome</keyword>
<evidence type="ECO:0000313" key="1">
    <source>
        <dbReference type="EMBL" id="KZS41626.1"/>
    </source>
</evidence>
<gene>
    <name evidence="1" type="ORF">AWE51_19700</name>
</gene>
<dbReference type="InterPro" id="IPR016181">
    <property type="entry name" value="Acyl_CoA_acyltransferase"/>
</dbReference>
<accession>A0A162FDF7</accession>
<name>A0A162FDF7_9FLAO</name>
<protein>
    <recommendedName>
        <fullName evidence="3">BioF2-like acetyltransferase domain-containing protein</fullName>
    </recommendedName>
</protein>
<organism evidence="1 2">
    <name type="scientific">Aquimarina aggregata</name>
    <dbReference type="NCBI Taxonomy" id="1642818"/>
    <lineage>
        <taxon>Bacteria</taxon>
        <taxon>Pseudomonadati</taxon>
        <taxon>Bacteroidota</taxon>
        <taxon>Flavobacteriia</taxon>
        <taxon>Flavobacteriales</taxon>
        <taxon>Flavobacteriaceae</taxon>
        <taxon>Aquimarina</taxon>
    </lineage>
</organism>
<dbReference type="RefSeq" id="WP_066311063.1">
    <property type="nucleotide sequence ID" value="NZ_CANLSS010000006.1"/>
</dbReference>
<proteinExistence type="predicted"/>
<dbReference type="OrthoDB" id="240921at2"/>
<dbReference type="Proteomes" id="UP000076715">
    <property type="component" value="Unassembled WGS sequence"/>
</dbReference>
<dbReference type="STRING" id="1642818.AWE51_19700"/>
<dbReference type="SUPFAM" id="SSF55729">
    <property type="entry name" value="Acyl-CoA N-acyltransferases (Nat)"/>
    <property type="match status" value="1"/>
</dbReference>
<dbReference type="AlphaFoldDB" id="A0A162FDF7"/>
<dbReference type="EMBL" id="LQRT01000003">
    <property type="protein sequence ID" value="KZS41626.1"/>
    <property type="molecule type" value="Genomic_DNA"/>
</dbReference>
<sequence length="396" mass="45966">MLGKIKNICKTTSLTYDIYNHTTDVPTGKWNLVNSKNTIFFSLIYLKTLEETLAETIKFKYILFYQNKVPVALAVTQLIKFNSAQLNFNEFPCNISDTIKNTLFKNLDVGVLICGNLFSCGEHGFMYNPSYVKANEAFESLSIALRDIRKSENSDKPSFILLKEFWPKSFNSSDYIKEHDFREFNIDVNMVLPIDQNWKTFENYLASMRTKFRTRVKKVFKNSEEIVVQDFSFEDIDNYSQDIDKLYLSVIEKADFKIGKLKATTFKNLKQNLGNSFIFKGYFLNHKLVGFTTSFILGDAIEANHIGIDYTYNKKYDIYQRMLYDYVDLAIKENTNELRLGRTAEIIKSCVGAKPVEMKLYVRHGNSISNTILKPLVELISPSEYEIRNPFKLQID</sequence>
<comment type="caution">
    <text evidence="1">The sequence shown here is derived from an EMBL/GenBank/DDBJ whole genome shotgun (WGS) entry which is preliminary data.</text>
</comment>
<reference evidence="1 2" key="1">
    <citation type="submission" date="2016-01" db="EMBL/GenBank/DDBJ databases">
        <title>The draft genome sequence of Aquimarina sp. RZW4-3-2.</title>
        <authorList>
            <person name="Wang Y."/>
        </authorList>
    </citation>
    <scope>NUCLEOTIDE SEQUENCE [LARGE SCALE GENOMIC DNA]</scope>
    <source>
        <strain evidence="1 2">RZW4-3-2</strain>
    </source>
</reference>
<evidence type="ECO:0000313" key="2">
    <source>
        <dbReference type="Proteomes" id="UP000076715"/>
    </source>
</evidence>
<evidence type="ECO:0008006" key="3">
    <source>
        <dbReference type="Google" id="ProtNLM"/>
    </source>
</evidence>